<protein>
    <submittedName>
        <fullName evidence="1">Uncharacterized protein</fullName>
    </submittedName>
</protein>
<evidence type="ECO:0000313" key="2">
    <source>
        <dbReference type="Proteomes" id="UP001595547"/>
    </source>
</evidence>
<dbReference type="Proteomes" id="UP001595547">
    <property type="component" value="Unassembled WGS sequence"/>
</dbReference>
<accession>A0ABV7J1K1</accession>
<gene>
    <name evidence="1" type="ORF">ACFOGH_11785</name>
</gene>
<sequence>MKRVHTTVKYDGPALADKSMDVAHLAPALLALSDLVKEANRYANGDRAAARIYVNADIEQKCFELDVSVALTIWEQAKLLLADDNVRSAKDLFEWIGIAGGGFGLFQLIKWLKGKTVSNVVVLRVKDGDNLVEITVEGDEKPKQVAQAVYELYANVTTRHKALAVLAPLREDGYDSLEFYEKEGVFVHFHEEDVPASDGSDLPEVIPQNVHISTIRTGVKIRRAVYEGRAKWTVMYQRAREASFDGLALSWLDAFQRGDVQAPPGSYLDVDLEENYVTNDLGEIVGEATFKIVRVHGVHKRHEQPRLDFKDED</sequence>
<name>A0ABV7J1K1_9RHOB</name>
<proteinExistence type="predicted"/>
<dbReference type="EMBL" id="JBHRTO010000001">
    <property type="protein sequence ID" value="MFC3181673.1"/>
    <property type="molecule type" value="Genomic_DNA"/>
</dbReference>
<reference evidence="2" key="1">
    <citation type="journal article" date="2019" name="Int. J. Syst. Evol. Microbiol.">
        <title>The Global Catalogue of Microorganisms (GCM) 10K type strain sequencing project: providing services to taxonomists for standard genome sequencing and annotation.</title>
        <authorList>
            <consortium name="The Broad Institute Genomics Platform"/>
            <consortium name="The Broad Institute Genome Sequencing Center for Infectious Disease"/>
            <person name="Wu L."/>
            <person name="Ma J."/>
        </authorList>
    </citation>
    <scope>NUCLEOTIDE SEQUENCE [LARGE SCALE GENOMIC DNA]</scope>
    <source>
        <strain evidence="2">KCTC 52039</strain>
    </source>
</reference>
<dbReference type="RefSeq" id="WP_380073261.1">
    <property type="nucleotide sequence ID" value="NZ_JBHRTO010000001.1"/>
</dbReference>
<evidence type="ECO:0000313" key="1">
    <source>
        <dbReference type="EMBL" id="MFC3181673.1"/>
    </source>
</evidence>
<organism evidence="1 2">
    <name type="scientific">Cypionkella sinensis</name>
    <dbReference type="NCBI Taxonomy" id="1756043"/>
    <lineage>
        <taxon>Bacteria</taxon>
        <taxon>Pseudomonadati</taxon>
        <taxon>Pseudomonadota</taxon>
        <taxon>Alphaproteobacteria</taxon>
        <taxon>Rhodobacterales</taxon>
        <taxon>Paracoccaceae</taxon>
        <taxon>Cypionkella</taxon>
    </lineage>
</organism>
<keyword evidence="2" id="KW-1185">Reference proteome</keyword>
<comment type="caution">
    <text evidence="1">The sequence shown here is derived from an EMBL/GenBank/DDBJ whole genome shotgun (WGS) entry which is preliminary data.</text>
</comment>